<gene>
    <name evidence="7" type="ORF">MSPICULIGERA_LOCUS2417</name>
</gene>
<dbReference type="SMART" id="SM00220">
    <property type="entry name" value="S_TKc"/>
    <property type="match status" value="1"/>
</dbReference>
<dbReference type="SUPFAM" id="SSF56112">
    <property type="entry name" value="Protein kinase-like (PK-like)"/>
    <property type="match status" value="1"/>
</dbReference>
<feature type="region of interest" description="Disordered" evidence="5">
    <location>
        <begin position="472"/>
        <end position="491"/>
    </location>
</feature>
<keyword evidence="3" id="KW-0418">Kinase</keyword>
<dbReference type="Gene3D" id="1.10.510.10">
    <property type="entry name" value="Transferase(Phosphotransferase) domain 1"/>
    <property type="match status" value="1"/>
</dbReference>
<dbReference type="CDD" id="cd00180">
    <property type="entry name" value="PKc"/>
    <property type="match status" value="1"/>
</dbReference>
<dbReference type="AlphaFoldDB" id="A0AA36FR25"/>
<dbReference type="InterPro" id="IPR051681">
    <property type="entry name" value="Ser/Thr_Kinases-Pseudokinases"/>
</dbReference>
<evidence type="ECO:0000259" key="6">
    <source>
        <dbReference type="PROSITE" id="PS50011"/>
    </source>
</evidence>
<evidence type="ECO:0000256" key="4">
    <source>
        <dbReference type="ARBA" id="ARBA00022840"/>
    </source>
</evidence>
<reference evidence="7" key="1">
    <citation type="submission" date="2023-06" db="EMBL/GenBank/DDBJ databases">
        <authorList>
            <person name="Delattre M."/>
        </authorList>
    </citation>
    <scope>NUCLEOTIDE SEQUENCE</scope>
    <source>
        <strain evidence="7">AF72</strain>
    </source>
</reference>
<dbReference type="Pfam" id="PF00069">
    <property type="entry name" value="Pkinase"/>
    <property type="match status" value="1"/>
</dbReference>
<keyword evidence="1" id="KW-0808">Transferase</keyword>
<keyword evidence="4" id="KW-0067">ATP-binding</keyword>
<evidence type="ECO:0000313" key="7">
    <source>
        <dbReference type="EMBL" id="CAJ0563355.1"/>
    </source>
</evidence>
<keyword evidence="8" id="KW-1185">Reference proteome</keyword>
<dbReference type="PROSITE" id="PS50011">
    <property type="entry name" value="PROTEIN_KINASE_DOM"/>
    <property type="match status" value="1"/>
</dbReference>
<dbReference type="Proteomes" id="UP001177023">
    <property type="component" value="Unassembled WGS sequence"/>
</dbReference>
<dbReference type="InterPro" id="IPR011009">
    <property type="entry name" value="Kinase-like_dom_sf"/>
</dbReference>
<dbReference type="PANTHER" id="PTHR44329">
    <property type="entry name" value="SERINE/THREONINE-PROTEIN KINASE TNNI3K-RELATED"/>
    <property type="match status" value="1"/>
</dbReference>
<dbReference type="EMBL" id="CATQJA010000703">
    <property type="protein sequence ID" value="CAJ0563355.1"/>
    <property type="molecule type" value="Genomic_DNA"/>
</dbReference>
<protein>
    <recommendedName>
        <fullName evidence="6">Protein kinase domain-containing protein</fullName>
    </recommendedName>
</protein>
<evidence type="ECO:0000256" key="1">
    <source>
        <dbReference type="ARBA" id="ARBA00022679"/>
    </source>
</evidence>
<name>A0AA36FR25_9BILA</name>
<organism evidence="7 8">
    <name type="scientific">Mesorhabditis spiculigera</name>
    <dbReference type="NCBI Taxonomy" id="96644"/>
    <lineage>
        <taxon>Eukaryota</taxon>
        <taxon>Metazoa</taxon>
        <taxon>Ecdysozoa</taxon>
        <taxon>Nematoda</taxon>
        <taxon>Chromadorea</taxon>
        <taxon>Rhabditida</taxon>
        <taxon>Rhabditina</taxon>
        <taxon>Rhabditomorpha</taxon>
        <taxon>Rhabditoidea</taxon>
        <taxon>Rhabditidae</taxon>
        <taxon>Mesorhabditinae</taxon>
        <taxon>Mesorhabditis</taxon>
    </lineage>
</organism>
<dbReference type="GO" id="GO:0004674">
    <property type="term" value="F:protein serine/threonine kinase activity"/>
    <property type="evidence" value="ECO:0007669"/>
    <property type="project" value="TreeGrafter"/>
</dbReference>
<evidence type="ECO:0000256" key="5">
    <source>
        <dbReference type="SAM" id="MobiDB-lite"/>
    </source>
</evidence>
<dbReference type="PANTHER" id="PTHR44329:SF288">
    <property type="entry name" value="MITOGEN-ACTIVATED PROTEIN KINASE KINASE KINASE 20"/>
    <property type="match status" value="1"/>
</dbReference>
<proteinExistence type="predicted"/>
<evidence type="ECO:0000313" key="8">
    <source>
        <dbReference type="Proteomes" id="UP001177023"/>
    </source>
</evidence>
<dbReference type="GO" id="GO:0005524">
    <property type="term" value="F:ATP binding"/>
    <property type="evidence" value="ECO:0007669"/>
    <property type="project" value="UniProtKB-KW"/>
</dbReference>
<accession>A0AA36FR25</accession>
<keyword evidence="2" id="KW-0547">Nucleotide-binding</keyword>
<dbReference type="InterPro" id="IPR000719">
    <property type="entry name" value="Prot_kinase_dom"/>
</dbReference>
<comment type="caution">
    <text evidence="7">The sequence shown here is derived from an EMBL/GenBank/DDBJ whole genome shotgun (WGS) entry which is preliminary data.</text>
</comment>
<evidence type="ECO:0000256" key="2">
    <source>
        <dbReference type="ARBA" id="ARBA00022741"/>
    </source>
</evidence>
<evidence type="ECO:0000256" key="3">
    <source>
        <dbReference type="ARBA" id="ARBA00022777"/>
    </source>
</evidence>
<feature type="domain" description="Protein kinase" evidence="6">
    <location>
        <begin position="1"/>
        <end position="308"/>
    </location>
</feature>
<sequence>MDYGEEIGAGTYGVVYLWRDGNDAVIVKRPQTRGRYHEFREELLILKKFAHPNIVKYRDRPVNYKVASEDLLIFMEYCEHHSLGNVIKSPQYVYHLNNIIQWLNHIFCGLEYLYMQKTVHGDLKPENIFVDKDFVLKLGDFGSLKQLGDSTELHEALQVGTLGYMAPEYSCMVVSELTSEVSFKFKFQRYKADVYSSGIVLMEIVNRRNHIPNTEVVFDFGVPDYLQEILTLTSTSHVSFLTSFARDKWPNLGGDEATGRAANSLMPLVRLDYFIQLHCMISALEVIALCKETRHRLASLDLYKLTTIALTNVEQLDGIFTKRLKLPILLYKQPQDQWYEVVPMKMVFRTDLSAAQPKWPDDHEVRKAQDAPLGQAYPRMQLDRFFWEFRDRLELKLTTEDTQKCKVHNVEGVLQKHREACGEDLMKRYLFFLDEPPMFPCSHEADCPRAEAELDDIAFNCLTATTTREHRSAVSQEFIPPEPNSDVPSRRSGIVNHVKKVKNRPCDVLPGYLIQAPTKNDTVLWGLRLGKAPVRAGLDLDLTGVAQLKFSDIRPILETLKDELKDWDDRLLMDERRLGSDFILGNEWRAIRQQEYERRMEEFLEKLEKLASFSAGLFILAPVSPF</sequence>
<feature type="non-terminal residue" evidence="7">
    <location>
        <position position="626"/>
    </location>
</feature>